<reference evidence="3 4" key="1">
    <citation type="submission" date="2017-05" db="EMBL/GenBank/DDBJ databases">
        <authorList>
            <person name="Song R."/>
            <person name="Chenine A.L."/>
            <person name="Ruprecht R.M."/>
        </authorList>
    </citation>
    <scope>NUCLEOTIDE SEQUENCE [LARGE SCALE GENOMIC DNA]</scope>
    <source>
        <strain evidence="3 4">CECT 8663</strain>
    </source>
</reference>
<evidence type="ECO:0000256" key="1">
    <source>
        <dbReference type="ARBA" id="ARBA00010617"/>
    </source>
</evidence>
<keyword evidence="2" id="KW-0408">Iron</keyword>
<keyword evidence="4" id="KW-1185">Reference proteome</keyword>
<keyword evidence="2 3" id="KW-0560">Oxidoreductase</keyword>
<comment type="similarity">
    <text evidence="1 2">Belongs to the cytochrome P450 family.</text>
</comment>
<evidence type="ECO:0000313" key="3">
    <source>
        <dbReference type="EMBL" id="SMX46004.1"/>
    </source>
</evidence>
<gene>
    <name evidence="3" type="primary">bioI_2</name>
    <name evidence="3" type="ORF">PEV8663_03168</name>
</gene>
<dbReference type="EC" id="1.14.15.12" evidence="3"/>
<dbReference type="Gene3D" id="1.10.630.10">
    <property type="entry name" value="Cytochrome P450"/>
    <property type="match status" value="1"/>
</dbReference>
<dbReference type="PANTHER" id="PTHR46696:SF1">
    <property type="entry name" value="CYTOCHROME P450 YJIB-RELATED"/>
    <property type="match status" value="1"/>
</dbReference>
<dbReference type="RefSeq" id="WP_097805646.1">
    <property type="nucleotide sequence ID" value="NZ_FXYH01000012.1"/>
</dbReference>
<keyword evidence="2" id="KW-0503">Monooxygenase</keyword>
<dbReference type="OrthoDB" id="9801155at2"/>
<dbReference type="AlphaFoldDB" id="A0A238KT40"/>
<proteinExistence type="inferred from homology"/>
<dbReference type="InterPro" id="IPR001128">
    <property type="entry name" value="Cyt_P450"/>
</dbReference>
<dbReference type="InterPro" id="IPR002397">
    <property type="entry name" value="Cyt_P450_B"/>
</dbReference>
<dbReference type="InterPro" id="IPR036396">
    <property type="entry name" value="Cyt_P450_sf"/>
</dbReference>
<name>A0A238KT40_9RHOB</name>
<dbReference type="EMBL" id="FXYH01000012">
    <property type="protein sequence ID" value="SMX46004.1"/>
    <property type="molecule type" value="Genomic_DNA"/>
</dbReference>
<protein>
    <submittedName>
        <fullName evidence="3">Biotin biosynthesis cytochrome P450</fullName>
        <ecNumber evidence="3">1.14.15.12</ecNumber>
    </submittedName>
</protein>
<dbReference type="GO" id="GO:0004497">
    <property type="term" value="F:monooxygenase activity"/>
    <property type="evidence" value="ECO:0007669"/>
    <property type="project" value="UniProtKB-KW"/>
</dbReference>
<accession>A0A238KT40</accession>
<dbReference type="GO" id="GO:0016705">
    <property type="term" value="F:oxidoreductase activity, acting on paired donors, with incorporation or reduction of molecular oxygen"/>
    <property type="evidence" value="ECO:0007669"/>
    <property type="project" value="InterPro"/>
</dbReference>
<dbReference type="PANTHER" id="PTHR46696">
    <property type="entry name" value="P450, PUTATIVE (EUROFUNG)-RELATED"/>
    <property type="match status" value="1"/>
</dbReference>
<organism evidence="3 4">
    <name type="scientific">Pelagimonas varians</name>
    <dbReference type="NCBI Taxonomy" id="696760"/>
    <lineage>
        <taxon>Bacteria</taxon>
        <taxon>Pseudomonadati</taxon>
        <taxon>Pseudomonadota</taxon>
        <taxon>Alphaproteobacteria</taxon>
        <taxon>Rhodobacterales</taxon>
        <taxon>Roseobacteraceae</taxon>
        <taxon>Pelagimonas</taxon>
    </lineage>
</organism>
<keyword evidence="2" id="KW-0349">Heme</keyword>
<dbReference type="Pfam" id="PF00067">
    <property type="entry name" value="p450"/>
    <property type="match status" value="1"/>
</dbReference>
<keyword evidence="2" id="KW-0479">Metal-binding</keyword>
<dbReference type="GO" id="GO:0020037">
    <property type="term" value="F:heme binding"/>
    <property type="evidence" value="ECO:0007669"/>
    <property type="project" value="InterPro"/>
</dbReference>
<dbReference type="GO" id="GO:0005506">
    <property type="term" value="F:iron ion binding"/>
    <property type="evidence" value="ECO:0007669"/>
    <property type="project" value="InterPro"/>
</dbReference>
<evidence type="ECO:0000256" key="2">
    <source>
        <dbReference type="RuleBase" id="RU000461"/>
    </source>
</evidence>
<dbReference type="InterPro" id="IPR017972">
    <property type="entry name" value="Cyt_P450_CS"/>
</dbReference>
<sequence length="409" mass="45161">MWKFRKWFNAGPREPLPLPEGAFDLLMPEFVADPNSFYKQMRAQRPLAEIKQGGYLLTRHTDIVAAFSNRDLGNRPSRFSVLSARNRGKYLAAEVAGNIPPFQDMPDHRLSRRALVSATLKTAKEQTPSVFSSAQDCVAQQPCGAVELISAIASPFALETGAALVGFEADLEELKRLSTAFFLLFAPIANMTEFQATNQELARARHLLSDALKQRRAEARGDVISRLIEFQRMEPELTDAQILDCALLVFADAVENIEAGIASLIHRFLTTPGFAEMHREVSVEHLVQEGLRLDTPAQTIPRVAKCDTEICGQMIAQGTPVLLALASANRDETVIPDPDTFNPLRDNSAISFGMGRHSCIGEHMGKTMIAAMVSALLERGVTLANPAEQISYHARIGHRWPNHLAIVLR</sequence>
<dbReference type="SUPFAM" id="SSF48264">
    <property type="entry name" value="Cytochrome P450"/>
    <property type="match status" value="1"/>
</dbReference>
<dbReference type="PRINTS" id="PR00359">
    <property type="entry name" value="BP450"/>
</dbReference>
<evidence type="ECO:0000313" key="4">
    <source>
        <dbReference type="Proteomes" id="UP000220836"/>
    </source>
</evidence>
<dbReference type="Proteomes" id="UP000220836">
    <property type="component" value="Unassembled WGS sequence"/>
</dbReference>
<dbReference type="PROSITE" id="PS00086">
    <property type="entry name" value="CYTOCHROME_P450"/>
    <property type="match status" value="1"/>
</dbReference>